<evidence type="ECO:0000256" key="1">
    <source>
        <dbReference type="ARBA" id="ARBA00022475"/>
    </source>
</evidence>
<dbReference type="NCBIfam" id="TIGR00997">
    <property type="entry name" value="ispZ"/>
    <property type="match status" value="1"/>
</dbReference>
<evidence type="ECO:0000313" key="7">
    <source>
        <dbReference type="Proteomes" id="UP000004621"/>
    </source>
</evidence>
<dbReference type="Pfam" id="PF04279">
    <property type="entry name" value="IspA"/>
    <property type="match status" value="1"/>
</dbReference>
<feature type="transmembrane region" description="Helical" evidence="5">
    <location>
        <begin position="52"/>
        <end position="69"/>
    </location>
</feature>
<dbReference type="AlphaFoldDB" id="A0A9W5IRX7"/>
<reference evidence="6 7" key="1">
    <citation type="submission" date="2010-01" db="EMBL/GenBank/DDBJ databases">
        <authorList>
            <person name="Weinstock G."/>
            <person name="Sodergren E."/>
            <person name="Clifton S."/>
            <person name="Fulton L."/>
            <person name="Fulton B."/>
            <person name="Courtney L."/>
            <person name="Fronick C."/>
            <person name="Harrison M."/>
            <person name="Strong C."/>
            <person name="Farmer C."/>
            <person name="Delahaunty K."/>
            <person name="Markovic C."/>
            <person name="Hall O."/>
            <person name="Minx P."/>
            <person name="Tomlinson C."/>
            <person name="Mitreva M."/>
            <person name="Nelson J."/>
            <person name="Hou S."/>
            <person name="Wollam A."/>
            <person name="Pepin K.H."/>
            <person name="Johnson M."/>
            <person name="Bhonagiri V."/>
            <person name="Nash W.E."/>
            <person name="Warren W."/>
            <person name="Chinwalla A."/>
            <person name="Mardis E.R."/>
            <person name="Wilson R.K."/>
        </authorList>
    </citation>
    <scope>NUCLEOTIDE SEQUENCE [LARGE SCALE GENOMIC DNA]</scope>
    <source>
        <strain evidence="6 7">NJ9703</strain>
    </source>
</reference>
<keyword evidence="2 5" id="KW-0812">Transmembrane</keyword>
<dbReference type="GO" id="GO:0005886">
    <property type="term" value="C:plasma membrane"/>
    <property type="evidence" value="ECO:0007669"/>
    <property type="project" value="UniProtKB-SubCell"/>
</dbReference>
<comment type="subcellular location">
    <subcellularLocation>
        <location evidence="5">Cell inner membrane</location>
        <topology evidence="5">Multi-pass membrane protein</topology>
    </subcellularLocation>
</comment>
<dbReference type="EMBL" id="ACEO02000003">
    <property type="protein sequence ID" value="EFC52644.1"/>
    <property type="molecule type" value="Genomic_DNA"/>
</dbReference>
<organism evidence="6 7">
    <name type="scientific">Neisseria subflava NJ9703</name>
    <dbReference type="NCBI Taxonomy" id="546268"/>
    <lineage>
        <taxon>Bacteria</taxon>
        <taxon>Pseudomonadati</taxon>
        <taxon>Pseudomonadota</taxon>
        <taxon>Betaproteobacteria</taxon>
        <taxon>Neisseriales</taxon>
        <taxon>Neisseriaceae</taxon>
        <taxon>Neisseria</taxon>
    </lineage>
</organism>
<feature type="transmembrane region" description="Helical" evidence="5">
    <location>
        <begin position="121"/>
        <end position="141"/>
    </location>
</feature>
<comment type="function">
    <text evidence="5">Plays a role in cell envelope biogenesis, maintenance of cell envelope integrity and membrane homeostasis.</text>
</comment>
<dbReference type="NCBIfam" id="NF001325">
    <property type="entry name" value="PRK00259.1-3"/>
    <property type="match status" value="1"/>
</dbReference>
<dbReference type="GeneID" id="49971436"/>
<accession>A0A9W5IRX7</accession>
<keyword evidence="4 5" id="KW-0472">Membrane</keyword>
<dbReference type="PANTHER" id="PTHR36917:SF1">
    <property type="entry name" value="INNER MEMBRANE-SPANNING PROTEIN YCIB"/>
    <property type="match status" value="1"/>
</dbReference>
<comment type="caution">
    <text evidence="6">The sequence shown here is derived from an EMBL/GenBank/DDBJ whole genome shotgun (WGS) entry which is preliminary data.</text>
</comment>
<feature type="transmembrane region" description="Helical" evidence="5">
    <location>
        <begin position="7"/>
        <end position="40"/>
    </location>
</feature>
<evidence type="ECO:0000256" key="3">
    <source>
        <dbReference type="ARBA" id="ARBA00022989"/>
    </source>
</evidence>
<dbReference type="Proteomes" id="UP000004621">
    <property type="component" value="Unassembled WGS sequence"/>
</dbReference>
<comment type="similarity">
    <text evidence="5">Belongs to the YciB family.</text>
</comment>
<dbReference type="RefSeq" id="WP_003679419.1">
    <property type="nucleotide sequence ID" value="NZ_ACEO02000003.1"/>
</dbReference>
<dbReference type="InterPro" id="IPR006008">
    <property type="entry name" value="YciB"/>
</dbReference>
<feature type="transmembrane region" description="Helical" evidence="5">
    <location>
        <begin position="81"/>
        <end position="101"/>
    </location>
</feature>
<evidence type="ECO:0000256" key="4">
    <source>
        <dbReference type="ARBA" id="ARBA00023136"/>
    </source>
</evidence>
<keyword evidence="3 5" id="KW-1133">Transmembrane helix</keyword>
<gene>
    <name evidence="6" type="primary">ispZ</name>
    <name evidence="5" type="synonym">yciB</name>
    <name evidence="6" type="ORF">NEISUBOT_03999</name>
</gene>
<keyword evidence="5" id="KW-0997">Cell inner membrane</keyword>
<proteinExistence type="inferred from homology"/>
<name>A0A9W5IRX7_NEISU</name>
<evidence type="ECO:0000256" key="2">
    <source>
        <dbReference type="ARBA" id="ARBA00022692"/>
    </source>
</evidence>
<evidence type="ECO:0000313" key="6">
    <source>
        <dbReference type="EMBL" id="EFC52644.1"/>
    </source>
</evidence>
<dbReference type="PANTHER" id="PTHR36917">
    <property type="entry name" value="INTRACELLULAR SEPTATION PROTEIN A-RELATED"/>
    <property type="match status" value="1"/>
</dbReference>
<keyword evidence="1 5" id="KW-1003">Cell membrane</keyword>
<feature type="transmembrane region" description="Helical" evidence="5">
    <location>
        <begin position="148"/>
        <end position="169"/>
    </location>
</feature>
<dbReference type="HAMAP" id="MF_00189">
    <property type="entry name" value="YciB"/>
    <property type="match status" value="1"/>
</dbReference>
<evidence type="ECO:0000256" key="5">
    <source>
        <dbReference type="HAMAP-Rule" id="MF_00189"/>
    </source>
</evidence>
<sequence length="177" mass="20425">MKILSDLFAVFLFFITYIITKDMIAATTVAVIVGIAQAALTFWKHRKLDTMQWISLILIVFFGGATILLKDNRFIMWKPTVLFWIGAIVMLFSHLAGKNGLKAVMGKEMQLPDFVWTRLTYAWIGFLIFMGAANLFVFTYFPDQWVNYKLFGTLGFTIIFSIAQGMYLMRFQPKEDQ</sequence>
<protein>
    <recommendedName>
        <fullName evidence="5">Inner membrane-spanning protein YciB</fullName>
    </recommendedName>
</protein>